<gene>
    <name evidence="2" type="ORF">HBH26_10415</name>
</gene>
<dbReference type="EMBL" id="JAAVJH010000005">
    <property type="protein sequence ID" value="NJR79001.1"/>
    <property type="molecule type" value="Genomic_DNA"/>
</dbReference>
<accession>A0ABX1CQ94</accession>
<keyword evidence="3" id="KW-1185">Reference proteome</keyword>
<evidence type="ECO:0000313" key="3">
    <source>
        <dbReference type="Proteomes" id="UP000732399"/>
    </source>
</evidence>
<name>A0ABX1CQ94_9SPHN</name>
<comment type="caution">
    <text evidence="2">The sequence shown here is derived from an EMBL/GenBank/DDBJ whole genome shotgun (WGS) entry which is preliminary data.</text>
</comment>
<proteinExistence type="predicted"/>
<dbReference type="InterPro" id="IPR011335">
    <property type="entry name" value="Restrct_endonuc-II-like"/>
</dbReference>
<dbReference type="InterPro" id="IPR047216">
    <property type="entry name" value="Endonuclease_DUF559_bact"/>
</dbReference>
<reference evidence="2 3" key="1">
    <citation type="submission" date="2020-03" db="EMBL/GenBank/DDBJ databases">
        <authorList>
            <person name="Wang L."/>
            <person name="He N."/>
            <person name="Li Y."/>
            <person name="Fang Y."/>
            <person name="Zhang F."/>
        </authorList>
    </citation>
    <scope>NUCLEOTIDE SEQUENCE [LARGE SCALE GENOMIC DNA]</scope>
    <source>
        <strain evidence="2 3">36D10-4-7</strain>
    </source>
</reference>
<dbReference type="SUPFAM" id="SSF52980">
    <property type="entry name" value="Restriction endonuclease-like"/>
    <property type="match status" value="1"/>
</dbReference>
<dbReference type="Pfam" id="PF04480">
    <property type="entry name" value="DUF559"/>
    <property type="match status" value="1"/>
</dbReference>
<evidence type="ECO:0000259" key="1">
    <source>
        <dbReference type="Pfam" id="PF04480"/>
    </source>
</evidence>
<dbReference type="Proteomes" id="UP000732399">
    <property type="component" value="Unassembled WGS sequence"/>
</dbReference>
<organism evidence="2 3">
    <name type="scientific">Sphingomonas corticis</name>
    <dbReference type="NCBI Taxonomy" id="2722791"/>
    <lineage>
        <taxon>Bacteria</taxon>
        <taxon>Pseudomonadati</taxon>
        <taxon>Pseudomonadota</taxon>
        <taxon>Alphaproteobacteria</taxon>
        <taxon>Sphingomonadales</taxon>
        <taxon>Sphingomonadaceae</taxon>
        <taxon>Sphingomonas</taxon>
    </lineage>
</organism>
<dbReference type="Gene3D" id="3.40.960.10">
    <property type="entry name" value="VSR Endonuclease"/>
    <property type="match status" value="1"/>
</dbReference>
<feature type="domain" description="DUF559" evidence="1">
    <location>
        <begin position="2"/>
        <end position="103"/>
    </location>
</feature>
<dbReference type="InterPro" id="IPR007569">
    <property type="entry name" value="DUF559"/>
</dbReference>
<sequence length="131" mass="14852">MTSKAAKNRRNPTEPELRLWRHLSNSQLGGFKFRRQHAVEGRVLDFFCPAIAICIEIDGHTHDADDDRLADDYLLQRTGIVTLRFNNVDVMTNLDGVLQMILTCAQKLPLRWPSRGVLHPNPSSEEEGLSS</sequence>
<evidence type="ECO:0000313" key="2">
    <source>
        <dbReference type="EMBL" id="NJR79001.1"/>
    </source>
</evidence>
<dbReference type="PANTHER" id="PTHR38590:SF1">
    <property type="entry name" value="BLL0828 PROTEIN"/>
    <property type="match status" value="1"/>
</dbReference>
<dbReference type="PANTHER" id="PTHR38590">
    <property type="entry name" value="BLL0828 PROTEIN"/>
    <property type="match status" value="1"/>
</dbReference>
<dbReference type="RefSeq" id="WP_168134525.1">
    <property type="nucleotide sequence ID" value="NZ_JAAVJH010000005.1"/>
</dbReference>
<protein>
    <submittedName>
        <fullName evidence="2">DUF559 domain-containing protein</fullName>
    </submittedName>
</protein>